<keyword evidence="2" id="KW-0378">Hydrolase</keyword>
<dbReference type="PROSITE" id="PS51892">
    <property type="entry name" value="SUBTILASE"/>
    <property type="match status" value="1"/>
</dbReference>
<dbReference type="EMBL" id="JAULSR010000011">
    <property type="protein sequence ID" value="KAK0610020.1"/>
    <property type="molecule type" value="Genomic_DNA"/>
</dbReference>
<reference evidence="5" key="1">
    <citation type="submission" date="2023-06" db="EMBL/GenBank/DDBJ databases">
        <title>Genome-scale phylogeny and comparative genomics of the fungal order Sordariales.</title>
        <authorList>
            <consortium name="Lawrence Berkeley National Laboratory"/>
            <person name="Hensen N."/>
            <person name="Bonometti L."/>
            <person name="Westerberg I."/>
            <person name="Brannstrom I.O."/>
            <person name="Guillou S."/>
            <person name="Cros-Aarteil S."/>
            <person name="Calhoun S."/>
            <person name="Haridas S."/>
            <person name="Kuo A."/>
            <person name="Mondo S."/>
            <person name="Pangilinan J."/>
            <person name="Riley R."/>
            <person name="LaButti K."/>
            <person name="Andreopoulos B."/>
            <person name="Lipzen A."/>
            <person name="Chen C."/>
            <person name="Yanf M."/>
            <person name="Daum C."/>
            <person name="Ng V."/>
            <person name="Clum A."/>
            <person name="Steindorff A."/>
            <person name="Ohm R."/>
            <person name="Martin F."/>
            <person name="Silar P."/>
            <person name="Natvig D."/>
            <person name="Lalanne C."/>
            <person name="Gautier V."/>
            <person name="Ament-velasquez S.L."/>
            <person name="Kruys A."/>
            <person name="Hutchinson M.I."/>
            <person name="Powell A.J."/>
            <person name="Barry K."/>
            <person name="Miller A.N."/>
            <person name="Grigoriev I.V."/>
            <person name="Debuchy R."/>
            <person name="Gladieux P."/>
            <person name="Thoren M.H."/>
            <person name="Johannesson H."/>
        </authorList>
    </citation>
    <scope>NUCLEOTIDE SEQUENCE</scope>
    <source>
        <strain evidence="5">SMH3391-2</strain>
    </source>
</reference>
<dbReference type="GO" id="GO:0006508">
    <property type="term" value="P:proteolysis"/>
    <property type="evidence" value="ECO:0007669"/>
    <property type="project" value="UniProtKB-KW"/>
</dbReference>
<evidence type="ECO:0000256" key="1">
    <source>
        <dbReference type="ARBA" id="ARBA00011073"/>
    </source>
</evidence>
<feature type="active site" description="Charge relay system" evidence="2">
    <location>
        <position position="864"/>
    </location>
</feature>
<dbReference type="GO" id="GO:0004252">
    <property type="term" value="F:serine-type endopeptidase activity"/>
    <property type="evidence" value="ECO:0007669"/>
    <property type="project" value="UniProtKB-UniRule"/>
</dbReference>
<feature type="active site" description="Charge relay system" evidence="2">
    <location>
        <position position="718"/>
    </location>
</feature>
<comment type="similarity">
    <text evidence="1 2">Belongs to the peptidase S8 family.</text>
</comment>
<sequence length="946" mass="106993">MSEADIVVVQVLVDSEPFLAFENPSQSLHSSKDGGIWMEQCQDVKKHWQSKEKGIPFHRAAAHGNDKAIKHMIDSLERYCKDDIPGKEHHLLLNILRRPDSQSSPRETALQKAAKAEQRNLKTLEVLLVYPDIAKPPDKTFESAVDRGASKVVEALLNHEELRESFVTSNNIIHAMDKIFQKEDGDDRGPGDRISIVNSLVQHARTKEVFNMAVVEKIIGLNLREVWDKRHKDVQLDKSGLLHLAVCHQNLDFVKIFVAEYPDTVSDKAEISRTDGGDHYPLWFHNRKWDSSTSPSKWVPPEERKKVRDEIRNEIVNATIRRTDKMQKLSEILQESAVGELCFDISLFNSKSYLLRDFVHSLVNHRENMTLLKYEPTIKYAKFPAMDLHPDDKEVFGDTVQHDHREVFDVLKWLRADKGVTSVTELTVLDRLVNPHNELRIARCVKDFGVEILNWRFLDLSLSEFDTDKVKPKIRSLHLYASGKRAVMRHWVSEQGLVSFPNLSWVTIHVIQDTMTAEYCQKTCKFLRKKLGRLAKLKNDQMKSFEYEVISQPWNPKHEGLTDLEELAKRAFPKLSHFILSYRALVSRIVEPAKFTPTKIAIIDNGIMSISPAPYDSRRDLKRSQNTGPTRRDNAADIPYLRQQDRNGTQATHNHPQDAETSAAETDDDENESGDSGNPTRLGESKSNQTLWSRIEQGRSFVDNDFQLSPWLFASDPHGTQMANLICAMDPACRIYVAKVMDGRAGINPDRVAKAIQWAIEQKVDIISMSFAMLEKSDDLEKAIKKANADGIVLLCSTHDEGSNIGKAWPADFTETLTIAACDEYGKLHRTTEAGSYQYMLQGLNVAAGVIPFLESTDKISGSSVATAIVAGLSSLIISCIRRANPNQEFVGVPLLNQVKDRLDKMLSSKESKYILLEKFGGIDQKIKSGEPINAEVVLSTKAFIL</sequence>
<keyword evidence="2" id="KW-0645">Protease</keyword>
<dbReference type="PANTHER" id="PTHR43399">
    <property type="entry name" value="SUBTILISIN-RELATED"/>
    <property type="match status" value="1"/>
</dbReference>
<keyword evidence="6" id="KW-1185">Reference proteome</keyword>
<comment type="caution">
    <text evidence="5">The sequence shown here is derived from an EMBL/GenBank/DDBJ whole genome shotgun (WGS) entry which is preliminary data.</text>
</comment>
<evidence type="ECO:0000259" key="4">
    <source>
        <dbReference type="Pfam" id="PF00082"/>
    </source>
</evidence>
<dbReference type="AlphaFoldDB" id="A0AA39U357"/>
<feature type="active site" description="Charge relay system" evidence="2">
    <location>
        <position position="604"/>
    </location>
</feature>
<dbReference type="InterPro" id="IPR036770">
    <property type="entry name" value="Ankyrin_rpt-contain_sf"/>
</dbReference>
<feature type="region of interest" description="Disordered" evidence="3">
    <location>
        <begin position="613"/>
        <end position="689"/>
    </location>
</feature>
<evidence type="ECO:0000313" key="5">
    <source>
        <dbReference type="EMBL" id="KAK0610020.1"/>
    </source>
</evidence>
<keyword evidence="2" id="KW-0720">Serine protease</keyword>
<dbReference type="InterPro" id="IPR036852">
    <property type="entry name" value="Peptidase_S8/S53_dom_sf"/>
</dbReference>
<protein>
    <recommendedName>
        <fullName evidence="4">Peptidase S8/S53 domain-containing protein</fullName>
    </recommendedName>
</protein>
<dbReference type="Gene3D" id="1.25.40.20">
    <property type="entry name" value="Ankyrin repeat-containing domain"/>
    <property type="match status" value="1"/>
</dbReference>
<dbReference type="InterPro" id="IPR051048">
    <property type="entry name" value="Peptidase_S8/S53_subtilisin"/>
</dbReference>
<dbReference type="Gene3D" id="3.40.50.200">
    <property type="entry name" value="Peptidase S8/S53 domain"/>
    <property type="match status" value="1"/>
</dbReference>
<gene>
    <name evidence="5" type="ORF">B0T17DRAFT_585395</name>
</gene>
<dbReference type="Pfam" id="PF00082">
    <property type="entry name" value="Peptidase_S8"/>
    <property type="match status" value="1"/>
</dbReference>
<dbReference type="PANTHER" id="PTHR43399:SF4">
    <property type="entry name" value="CELL WALL-ASSOCIATED PROTEASE"/>
    <property type="match status" value="1"/>
</dbReference>
<feature type="domain" description="Peptidase S8/S53" evidence="4">
    <location>
        <begin position="598"/>
        <end position="888"/>
    </location>
</feature>
<accession>A0AA39U357</accession>
<dbReference type="InterPro" id="IPR000209">
    <property type="entry name" value="Peptidase_S8/S53_dom"/>
</dbReference>
<dbReference type="SUPFAM" id="SSF52743">
    <property type="entry name" value="Subtilisin-like"/>
    <property type="match status" value="1"/>
</dbReference>
<evidence type="ECO:0000313" key="6">
    <source>
        <dbReference type="Proteomes" id="UP001174934"/>
    </source>
</evidence>
<evidence type="ECO:0000256" key="3">
    <source>
        <dbReference type="SAM" id="MobiDB-lite"/>
    </source>
</evidence>
<proteinExistence type="inferred from homology"/>
<dbReference type="Proteomes" id="UP001174934">
    <property type="component" value="Unassembled WGS sequence"/>
</dbReference>
<organism evidence="5 6">
    <name type="scientific">Bombardia bombarda</name>
    <dbReference type="NCBI Taxonomy" id="252184"/>
    <lineage>
        <taxon>Eukaryota</taxon>
        <taxon>Fungi</taxon>
        <taxon>Dikarya</taxon>
        <taxon>Ascomycota</taxon>
        <taxon>Pezizomycotina</taxon>
        <taxon>Sordariomycetes</taxon>
        <taxon>Sordariomycetidae</taxon>
        <taxon>Sordariales</taxon>
        <taxon>Lasiosphaeriaceae</taxon>
        <taxon>Bombardia</taxon>
    </lineage>
</organism>
<feature type="compositionally biased region" description="Polar residues" evidence="3">
    <location>
        <begin position="674"/>
        <end position="689"/>
    </location>
</feature>
<name>A0AA39U357_9PEZI</name>
<evidence type="ECO:0000256" key="2">
    <source>
        <dbReference type="PROSITE-ProRule" id="PRU01240"/>
    </source>
</evidence>